<evidence type="ECO:0000259" key="2">
    <source>
        <dbReference type="Pfam" id="PF10400"/>
    </source>
</evidence>
<proteinExistence type="predicted"/>
<dbReference type="PANTHER" id="PTHR43252:SF4">
    <property type="entry name" value="TRANSCRIPTIONAL REGULATORY PROTEIN"/>
    <property type="match status" value="1"/>
</dbReference>
<dbReference type="PANTHER" id="PTHR43252">
    <property type="entry name" value="TRANSCRIPTIONAL REGULATOR YQJI"/>
    <property type="match status" value="1"/>
</dbReference>
<dbReference type="RefSeq" id="WP_121792563.1">
    <property type="nucleotide sequence ID" value="NZ_RDBF01000001.1"/>
</dbReference>
<dbReference type="InterPro" id="IPR005149">
    <property type="entry name" value="Tscrpt_reg_PadR_N"/>
</dbReference>
<protein>
    <submittedName>
        <fullName evidence="3">PadR family transcriptional regulator</fullName>
    </submittedName>
</protein>
<dbReference type="AlphaFoldDB" id="A0A3L8PPP3"/>
<dbReference type="Gene3D" id="1.10.10.10">
    <property type="entry name" value="Winged helix-like DNA-binding domain superfamily/Winged helix DNA-binding domain"/>
    <property type="match status" value="1"/>
</dbReference>
<dbReference type="EMBL" id="RDBF01000001">
    <property type="protein sequence ID" value="RLV57154.1"/>
    <property type="molecule type" value="Genomic_DNA"/>
</dbReference>
<accession>A0A3L8PPP3</accession>
<dbReference type="OrthoDB" id="3186544at2"/>
<name>A0A3L8PPP3_9ACTN</name>
<dbReference type="Pfam" id="PF03551">
    <property type="entry name" value="PadR"/>
    <property type="match status" value="1"/>
</dbReference>
<dbReference type="InterPro" id="IPR036390">
    <property type="entry name" value="WH_DNA-bd_sf"/>
</dbReference>
<dbReference type="Pfam" id="PF10400">
    <property type="entry name" value="Vir_act_alpha_C"/>
    <property type="match status" value="1"/>
</dbReference>
<evidence type="ECO:0000259" key="1">
    <source>
        <dbReference type="Pfam" id="PF03551"/>
    </source>
</evidence>
<organism evidence="3 4">
    <name type="scientific">Aeromicrobium phragmitis</name>
    <dbReference type="NCBI Taxonomy" id="2478914"/>
    <lineage>
        <taxon>Bacteria</taxon>
        <taxon>Bacillati</taxon>
        <taxon>Actinomycetota</taxon>
        <taxon>Actinomycetes</taxon>
        <taxon>Propionibacteriales</taxon>
        <taxon>Nocardioidaceae</taxon>
        <taxon>Aeromicrobium</taxon>
    </lineage>
</organism>
<dbReference type="InterPro" id="IPR036388">
    <property type="entry name" value="WH-like_DNA-bd_sf"/>
</dbReference>
<reference evidence="3 4" key="1">
    <citation type="submission" date="2018-10" db="EMBL/GenBank/DDBJ databases">
        <title>Aeromicrobium sp. 9W16Y-2 whole genome shotgun sequence.</title>
        <authorList>
            <person name="Li F."/>
        </authorList>
    </citation>
    <scope>NUCLEOTIDE SEQUENCE [LARGE SCALE GENOMIC DNA]</scope>
    <source>
        <strain evidence="3 4">9W16Y-2</strain>
    </source>
</reference>
<feature type="domain" description="Transcription regulator PadR C-terminal" evidence="2">
    <location>
        <begin position="92"/>
        <end position="174"/>
    </location>
</feature>
<dbReference type="Proteomes" id="UP000282515">
    <property type="component" value="Unassembled WGS sequence"/>
</dbReference>
<dbReference type="Gene3D" id="6.10.140.190">
    <property type="match status" value="1"/>
</dbReference>
<evidence type="ECO:0000313" key="3">
    <source>
        <dbReference type="EMBL" id="RLV57154.1"/>
    </source>
</evidence>
<evidence type="ECO:0000313" key="4">
    <source>
        <dbReference type="Proteomes" id="UP000282515"/>
    </source>
</evidence>
<sequence length="179" mass="20192">MALEHAILVSLAEQAATGYDLARRFDASIGYFWRASHQQIYKTLARMEADGWVSATIEPREGTADKKTYAITDAGREELTRFSAEPSPREALRSDFAVKLRGLADVAAIVEDTRRRRADHVERLDRYEASAKRHYPDPAAIEEHERGAYLALRGGILSERTGIAWCDEILGQLETRSER</sequence>
<dbReference type="InterPro" id="IPR018309">
    <property type="entry name" value="Tscrpt_reg_PadR_C"/>
</dbReference>
<feature type="domain" description="Transcription regulator PadR N-terminal" evidence="1">
    <location>
        <begin position="7"/>
        <end position="80"/>
    </location>
</feature>
<dbReference type="SUPFAM" id="SSF46785">
    <property type="entry name" value="Winged helix' DNA-binding domain"/>
    <property type="match status" value="1"/>
</dbReference>
<gene>
    <name evidence="3" type="ORF">D9V41_00380</name>
</gene>
<comment type="caution">
    <text evidence="3">The sequence shown here is derived from an EMBL/GenBank/DDBJ whole genome shotgun (WGS) entry which is preliminary data.</text>
</comment>
<keyword evidence="4" id="KW-1185">Reference proteome</keyword>